<keyword evidence="1" id="KW-0812">Transmembrane</keyword>
<feature type="non-terminal residue" evidence="2">
    <location>
        <position position="66"/>
    </location>
</feature>
<keyword evidence="1" id="KW-0472">Membrane</keyword>
<gene>
    <name evidence="2" type="ORF">EZS27_043697</name>
</gene>
<keyword evidence="1" id="KW-1133">Transmembrane helix</keyword>
<comment type="caution">
    <text evidence="2">The sequence shown here is derived from an EMBL/GenBank/DDBJ whole genome shotgun (WGS) entry which is preliminary data.</text>
</comment>
<organism evidence="2">
    <name type="scientific">termite gut metagenome</name>
    <dbReference type="NCBI Taxonomy" id="433724"/>
    <lineage>
        <taxon>unclassified sequences</taxon>
        <taxon>metagenomes</taxon>
        <taxon>organismal metagenomes</taxon>
    </lineage>
</organism>
<reference evidence="2" key="1">
    <citation type="submission" date="2019-03" db="EMBL/GenBank/DDBJ databases">
        <title>Single cell metagenomics reveals metabolic interactions within the superorganism composed of flagellate Streblomastix strix and complex community of Bacteroidetes bacteria on its surface.</title>
        <authorList>
            <person name="Treitli S.C."/>
            <person name="Kolisko M."/>
            <person name="Husnik F."/>
            <person name="Keeling P."/>
            <person name="Hampl V."/>
        </authorList>
    </citation>
    <scope>NUCLEOTIDE SEQUENCE</scope>
    <source>
        <strain evidence="2">STM</strain>
    </source>
</reference>
<protein>
    <submittedName>
        <fullName evidence="2">Uncharacterized protein</fullName>
    </submittedName>
</protein>
<proteinExistence type="predicted"/>
<dbReference type="EMBL" id="SNRY01011337">
    <property type="protein sequence ID" value="KAA6304654.1"/>
    <property type="molecule type" value="Genomic_DNA"/>
</dbReference>
<sequence>MRLLLPMGVIAQMFFVMTLQLNLIDMIMWFKRLGGYRAGIQMLPLKNKRILLNNASRLPLNPNCGN</sequence>
<accession>A0A5J4P7W2</accession>
<name>A0A5J4P7W2_9ZZZZ</name>
<feature type="transmembrane region" description="Helical" evidence="1">
    <location>
        <begin position="6"/>
        <end position="24"/>
    </location>
</feature>
<dbReference type="AlphaFoldDB" id="A0A5J4P7W2"/>
<evidence type="ECO:0000313" key="2">
    <source>
        <dbReference type="EMBL" id="KAA6304654.1"/>
    </source>
</evidence>
<evidence type="ECO:0000256" key="1">
    <source>
        <dbReference type="SAM" id="Phobius"/>
    </source>
</evidence>